<dbReference type="Pfam" id="PF00563">
    <property type="entry name" value="EAL"/>
    <property type="match status" value="1"/>
</dbReference>
<evidence type="ECO:0000313" key="5">
    <source>
        <dbReference type="EMBL" id="GED23360.1"/>
    </source>
</evidence>
<dbReference type="SMART" id="SM00052">
    <property type="entry name" value="EAL"/>
    <property type="match status" value="1"/>
</dbReference>
<dbReference type="PROSITE" id="PS50112">
    <property type="entry name" value="PAS"/>
    <property type="match status" value="1"/>
</dbReference>
<evidence type="ECO:0000259" key="3">
    <source>
        <dbReference type="PROSITE" id="PS50883"/>
    </source>
</evidence>
<dbReference type="Pfam" id="PF13426">
    <property type="entry name" value="PAS_9"/>
    <property type="match status" value="1"/>
</dbReference>
<feature type="domain" description="EAL" evidence="3">
    <location>
        <begin position="364"/>
        <end position="612"/>
    </location>
</feature>
<proteinExistence type="predicted"/>
<feature type="domain" description="PAS" evidence="1">
    <location>
        <begin position="69"/>
        <end position="139"/>
    </location>
</feature>
<dbReference type="Proteomes" id="UP000319812">
    <property type="component" value="Unassembled WGS sequence"/>
</dbReference>
<dbReference type="InterPro" id="IPR001610">
    <property type="entry name" value="PAC"/>
</dbReference>
<dbReference type="InterPro" id="IPR000700">
    <property type="entry name" value="PAS-assoc_C"/>
</dbReference>
<dbReference type="PROSITE" id="PS50883">
    <property type="entry name" value="EAL"/>
    <property type="match status" value="1"/>
</dbReference>
<dbReference type="InterPro" id="IPR035919">
    <property type="entry name" value="EAL_sf"/>
</dbReference>
<dbReference type="Gene3D" id="3.20.20.450">
    <property type="entry name" value="EAL domain"/>
    <property type="match status" value="1"/>
</dbReference>
<dbReference type="InterPro" id="IPR000160">
    <property type="entry name" value="GGDEF_dom"/>
</dbReference>
<dbReference type="PANTHER" id="PTHR44757">
    <property type="entry name" value="DIGUANYLATE CYCLASE DGCP"/>
    <property type="match status" value="1"/>
</dbReference>
<evidence type="ECO:0000313" key="6">
    <source>
        <dbReference type="Proteomes" id="UP000319812"/>
    </source>
</evidence>
<dbReference type="CDD" id="cd00130">
    <property type="entry name" value="PAS"/>
    <property type="match status" value="1"/>
</dbReference>
<evidence type="ECO:0000259" key="1">
    <source>
        <dbReference type="PROSITE" id="PS50112"/>
    </source>
</evidence>
<comment type="caution">
    <text evidence="5">The sequence shown here is derived from an EMBL/GenBank/DDBJ whole genome shotgun (WGS) entry which is preliminary data.</text>
</comment>
<reference evidence="5 6" key="1">
    <citation type="submission" date="2019-06" db="EMBL/GenBank/DDBJ databases">
        <title>Whole genome shotgun sequence of Halomonas halmophila NBRC 15537.</title>
        <authorList>
            <person name="Hosoyama A."/>
            <person name="Uohara A."/>
            <person name="Ohji S."/>
            <person name="Ichikawa N."/>
        </authorList>
    </citation>
    <scope>NUCLEOTIDE SEQUENCE [LARGE SCALE GENOMIC DNA]</scope>
    <source>
        <strain evidence="5 6">NBRC 15537</strain>
    </source>
</reference>
<dbReference type="SMART" id="SM00091">
    <property type="entry name" value="PAS"/>
    <property type="match status" value="1"/>
</dbReference>
<dbReference type="Gene3D" id="3.30.450.20">
    <property type="entry name" value="PAS domain"/>
    <property type="match status" value="1"/>
</dbReference>
<keyword evidence="6" id="KW-1185">Reference proteome</keyword>
<accession>A0A4Y4F6W0</accession>
<dbReference type="NCBIfam" id="TIGR00254">
    <property type="entry name" value="GGDEF"/>
    <property type="match status" value="1"/>
</dbReference>
<dbReference type="SMART" id="SM00267">
    <property type="entry name" value="GGDEF"/>
    <property type="match status" value="1"/>
</dbReference>
<dbReference type="EMBL" id="BJOC01000033">
    <property type="protein sequence ID" value="GED23360.1"/>
    <property type="molecule type" value="Genomic_DNA"/>
</dbReference>
<dbReference type="PANTHER" id="PTHR44757:SF2">
    <property type="entry name" value="BIOFILM ARCHITECTURE MAINTENANCE PROTEIN MBAA"/>
    <property type="match status" value="1"/>
</dbReference>
<dbReference type="PROSITE" id="PS50113">
    <property type="entry name" value="PAC"/>
    <property type="match status" value="1"/>
</dbReference>
<feature type="domain" description="PAC" evidence="2">
    <location>
        <begin position="142"/>
        <end position="194"/>
    </location>
</feature>
<dbReference type="NCBIfam" id="TIGR00229">
    <property type="entry name" value="sensory_box"/>
    <property type="match status" value="1"/>
</dbReference>
<dbReference type="PROSITE" id="PS50887">
    <property type="entry name" value="GGDEF"/>
    <property type="match status" value="1"/>
</dbReference>
<gene>
    <name evidence="5" type="ORF">HHA01_23370</name>
</gene>
<dbReference type="AlphaFoldDB" id="A0A4Y4F6W0"/>
<dbReference type="SUPFAM" id="SSF55073">
    <property type="entry name" value="Nucleotide cyclase"/>
    <property type="match status" value="1"/>
</dbReference>
<dbReference type="InterPro" id="IPR001633">
    <property type="entry name" value="EAL_dom"/>
</dbReference>
<dbReference type="CDD" id="cd01949">
    <property type="entry name" value="GGDEF"/>
    <property type="match status" value="1"/>
</dbReference>
<evidence type="ECO:0008006" key="7">
    <source>
        <dbReference type="Google" id="ProtNLM"/>
    </source>
</evidence>
<protein>
    <recommendedName>
        <fullName evidence="7">GGDEF domain-containing protein</fullName>
    </recommendedName>
</protein>
<dbReference type="Gene3D" id="3.30.70.270">
    <property type="match status" value="1"/>
</dbReference>
<name>A0A4Y4F6W0_9GAMM</name>
<sequence>MQETTLTPLSVSLTMWPVFRLDRPLFWITLVALCSAPWVDMLGWRLMAYCLLALSLHQAWRQWRDWQWRDAAQREALGMIPEGVIVTDADFRIVNVNPAFTRASGYALADVRGLNATTLAAPRHDAAFFESLWQTVHATGIWEGEIWQRRKQGGEYPEWLKVQPVRDRHGHIQHYVCVLSDIAGHASSESDLRRIGFEDPLTGLPNRRRLHELLGSRLRHMTAGEKLDLAVIDVDGFRAINEGLGSELSDRLLVLIGRRLNEFVPGGSVGRLGGNQFLVLRPSSRQDHADWVARLQHWMAAPFELPGHLLRLGVTIGSCQAPEDGLVASALFLRLESALFHAKRNGRNHALRYCPSQDRRSRPALGLLNDLRSALANGGQLELYYQPQYRMRDNAMTGLEALLRWRHPQEGLILPADFIPLAECHGLMASLGNWVIDQTLAQMANWRDRGRLEVPVWINISALQLFQGDVEAALQAGLTRHRLDARWLGLELTESALLDERAGDISPRLEALRERGHPVALDDFGTGYSSLGYLTRLPLDKLKLDRTFVEALPGDRANAAIVSAVLAMARGLSLAVVAEGVETPAQRDFLREAGCDEVQGFLYAPPLVAADI</sequence>
<feature type="domain" description="GGDEF" evidence="4">
    <location>
        <begin position="225"/>
        <end position="355"/>
    </location>
</feature>
<dbReference type="InterPro" id="IPR052155">
    <property type="entry name" value="Biofilm_reg_signaling"/>
</dbReference>
<dbReference type="InterPro" id="IPR029787">
    <property type="entry name" value="Nucleotide_cyclase"/>
</dbReference>
<evidence type="ECO:0000259" key="2">
    <source>
        <dbReference type="PROSITE" id="PS50113"/>
    </source>
</evidence>
<dbReference type="SUPFAM" id="SSF55785">
    <property type="entry name" value="PYP-like sensor domain (PAS domain)"/>
    <property type="match status" value="1"/>
</dbReference>
<dbReference type="InterPro" id="IPR043128">
    <property type="entry name" value="Rev_trsase/Diguanyl_cyclase"/>
</dbReference>
<evidence type="ECO:0000259" key="4">
    <source>
        <dbReference type="PROSITE" id="PS50887"/>
    </source>
</evidence>
<dbReference type="CDD" id="cd01948">
    <property type="entry name" value="EAL"/>
    <property type="match status" value="1"/>
</dbReference>
<dbReference type="InterPro" id="IPR000014">
    <property type="entry name" value="PAS"/>
</dbReference>
<dbReference type="Pfam" id="PF00990">
    <property type="entry name" value="GGDEF"/>
    <property type="match status" value="1"/>
</dbReference>
<dbReference type="SMART" id="SM00086">
    <property type="entry name" value="PAC"/>
    <property type="match status" value="1"/>
</dbReference>
<dbReference type="InterPro" id="IPR035965">
    <property type="entry name" value="PAS-like_dom_sf"/>
</dbReference>
<dbReference type="SUPFAM" id="SSF141868">
    <property type="entry name" value="EAL domain-like"/>
    <property type="match status" value="1"/>
</dbReference>
<organism evidence="5 6">
    <name type="scientific">Halomonas halmophila</name>
    <dbReference type="NCBI Taxonomy" id="252"/>
    <lineage>
        <taxon>Bacteria</taxon>
        <taxon>Pseudomonadati</taxon>
        <taxon>Pseudomonadota</taxon>
        <taxon>Gammaproteobacteria</taxon>
        <taxon>Oceanospirillales</taxon>
        <taxon>Halomonadaceae</taxon>
        <taxon>Halomonas</taxon>
    </lineage>
</organism>